<keyword evidence="4" id="KW-1185">Reference proteome</keyword>
<accession>A0ABP8UJW5</accession>
<feature type="region of interest" description="Disordered" evidence="1">
    <location>
        <begin position="48"/>
        <end position="117"/>
    </location>
</feature>
<sequence>MSHPKRLLAAMSFGALVGITVTAAAQALATRTGTHGTAGVGAYAMGTVPTARSQPTPWPTLTRRRPFKPRPTASLLRPTRTRPPVIPRPTWSLPKKTYIRPPGPIRRPYRPAARRER</sequence>
<dbReference type="EMBL" id="BAABHK010000010">
    <property type="protein sequence ID" value="GAA4632351.1"/>
    <property type="molecule type" value="Genomic_DNA"/>
</dbReference>
<reference evidence="4" key="1">
    <citation type="journal article" date="2019" name="Int. J. Syst. Evol. Microbiol.">
        <title>The Global Catalogue of Microorganisms (GCM) 10K type strain sequencing project: providing services to taxonomists for standard genome sequencing and annotation.</title>
        <authorList>
            <consortium name="The Broad Institute Genomics Platform"/>
            <consortium name="The Broad Institute Genome Sequencing Center for Infectious Disease"/>
            <person name="Wu L."/>
            <person name="Ma J."/>
        </authorList>
    </citation>
    <scope>NUCLEOTIDE SEQUENCE [LARGE SCALE GENOMIC DNA]</scope>
    <source>
        <strain evidence="4">JCM 17939</strain>
    </source>
</reference>
<proteinExistence type="predicted"/>
<gene>
    <name evidence="3" type="ORF">GCM10023196_065450</name>
</gene>
<keyword evidence="2" id="KW-0732">Signal</keyword>
<name>A0ABP8UJW5_9ACTN</name>
<evidence type="ECO:0000313" key="3">
    <source>
        <dbReference type="EMBL" id="GAA4632351.1"/>
    </source>
</evidence>
<organism evidence="3 4">
    <name type="scientific">Actinoallomurus vinaceus</name>
    <dbReference type="NCBI Taxonomy" id="1080074"/>
    <lineage>
        <taxon>Bacteria</taxon>
        <taxon>Bacillati</taxon>
        <taxon>Actinomycetota</taxon>
        <taxon>Actinomycetes</taxon>
        <taxon>Streptosporangiales</taxon>
        <taxon>Thermomonosporaceae</taxon>
        <taxon>Actinoallomurus</taxon>
    </lineage>
</organism>
<evidence type="ECO:0000256" key="2">
    <source>
        <dbReference type="SAM" id="SignalP"/>
    </source>
</evidence>
<feature type="chain" id="PRO_5045554712" evidence="2">
    <location>
        <begin position="24"/>
        <end position="117"/>
    </location>
</feature>
<feature type="signal peptide" evidence="2">
    <location>
        <begin position="1"/>
        <end position="23"/>
    </location>
</feature>
<dbReference type="RefSeq" id="WP_345435343.1">
    <property type="nucleotide sequence ID" value="NZ_BAABHK010000010.1"/>
</dbReference>
<dbReference type="Proteomes" id="UP001501442">
    <property type="component" value="Unassembled WGS sequence"/>
</dbReference>
<protein>
    <submittedName>
        <fullName evidence="3">Uncharacterized protein</fullName>
    </submittedName>
</protein>
<evidence type="ECO:0000256" key="1">
    <source>
        <dbReference type="SAM" id="MobiDB-lite"/>
    </source>
</evidence>
<comment type="caution">
    <text evidence="3">The sequence shown here is derived from an EMBL/GenBank/DDBJ whole genome shotgun (WGS) entry which is preliminary data.</text>
</comment>
<evidence type="ECO:0000313" key="4">
    <source>
        <dbReference type="Proteomes" id="UP001501442"/>
    </source>
</evidence>